<evidence type="ECO:0000256" key="5">
    <source>
        <dbReference type="ARBA" id="ARBA00022777"/>
    </source>
</evidence>
<dbReference type="InterPro" id="IPR005467">
    <property type="entry name" value="His_kinase_dom"/>
</dbReference>
<organism evidence="8 9">
    <name type="scientific">Nonlabens ponticola</name>
    <dbReference type="NCBI Taxonomy" id="2496866"/>
    <lineage>
        <taxon>Bacteria</taxon>
        <taxon>Pseudomonadati</taxon>
        <taxon>Bacteroidota</taxon>
        <taxon>Flavobacteriia</taxon>
        <taxon>Flavobacteriales</taxon>
        <taxon>Flavobacteriaceae</taxon>
        <taxon>Nonlabens</taxon>
    </lineage>
</organism>
<dbReference type="InterPro" id="IPR003594">
    <property type="entry name" value="HATPase_dom"/>
</dbReference>
<dbReference type="Gene3D" id="3.30.450.20">
    <property type="entry name" value="PAS domain"/>
    <property type="match status" value="3"/>
</dbReference>
<dbReference type="Proteomes" id="UP000279600">
    <property type="component" value="Chromosome"/>
</dbReference>
<evidence type="ECO:0000256" key="3">
    <source>
        <dbReference type="ARBA" id="ARBA00022553"/>
    </source>
</evidence>
<evidence type="ECO:0000313" key="9">
    <source>
        <dbReference type="Proteomes" id="UP000279600"/>
    </source>
</evidence>
<dbReference type="SMART" id="SM00387">
    <property type="entry name" value="HATPase_c"/>
    <property type="match status" value="1"/>
</dbReference>
<dbReference type="EC" id="2.7.13.3" evidence="2"/>
<dbReference type="SMART" id="SM00086">
    <property type="entry name" value="PAC"/>
    <property type="match status" value="2"/>
</dbReference>
<dbReference type="InterPro" id="IPR036890">
    <property type="entry name" value="HATPase_C_sf"/>
</dbReference>
<keyword evidence="9" id="KW-1185">Reference proteome</keyword>
<dbReference type="SUPFAM" id="SSF55874">
    <property type="entry name" value="ATPase domain of HSP90 chaperone/DNA topoisomerase II/histidine kinase"/>
    <property type="match status" value="1"/>
</dbReference>
<dbReference type="InterPro" id="IPR004358">
    <property type="entry name" value="Sig_transdc_His_kin-like_C"/>
</dbReference>
<dbReference type="CDD" id="cd00082">
    <property type="entry name" value="HisKA"/>
    <property type="match status" value="1"/>
</dbReference>
<keyword evidence="5" id="KW-0418">Kinase</keyword>
<keyword evidence="4" id="KW-0808">Transferase</keyword>
<gene>
    <name evidence="8" type="ORF">EJ995_10490</name>
</gene>
<dbReference type="EMBL" id="CP034549">
    <property type="protein sequence ID" value="AZQ44645.1"/>
    <property type="molecule type" value="Genomic_DNA"/>
</dbReference>
<name>A0A3S9MZG6_9FLAO</name>
<dbReference type="Gene3D" id="3.30.565.10">
    <property type="entry name" value="Histidine kinase-like ATPase, C-terminal domain"/>
    <property type="match status" value="1"/>
</dbReference>
<dbReference type="SUPFAM" id="SSF47384">
    <property type="entry name" value="Homodimeric domain of signal transducing histidine kinase"/>
    <property type="match status" value="1"/>
</dbReference>
<evidence type="ECO:0000256" key="4">
    <source>
        <dbReference type="ARBA" id="ARBA00022679"/>
    </source>
</evidence>
<dbReference type="PANTHER" id="PTHR43711:SF31">
    <property type="entry name" value="HISTIDINE KINASE"/>
    <property type="match status" value="1"/>
</dbReference>
<reference evidence="8 9" key="1">
    <citation type="submission" date="2018-12" db="EMBL/GenBank/DDBJ databases">
        <title>Complete genome of Nonlabens sp. MJ115.</title>
        <authorList>
            <person name="Choi H.S."/>
            <person name="Jung J."/>
        </authorList>
    </citation>
    <scope>NUCLEOTIDE SEQUENCE [LARGE SCALE GENOMIC DNA]</scope>
    <source>
        <strain evidence="8 9">MJ115</strain>
    </source>
</reference>
<dbReference type="SMART" id="SM00091">
    <property type="entry name" value="PAS"/>
    <property type="match status" value="3"/>
</dbReference>
<dbReference type="InterPro" id="IPR001610">
    <property type="entry name" value="PAC"/>
</dbReference>
<dbReference type="Gene3D" id="1.10.287.130">
    <property type="match status" value="1"/>
</dbReference>
<dbReference type="PANTHER" id="PTHR43711">
    <property type="entry name" value="TWO-COMPONENT HISTIDINE KINASE"/>
    <property type="match status" value="1"/>
</dbReference>
<protein>
    <recommendedName>
        <fullName evidence="2">histidine kinase</fullName>
        <ecNumber evidence="2">2.7.13.3</ecNumber>
    </recommendedName>
</protein>
<dbReference type="GO" id="GO:0000155">
    <property type="term" value="F:phosphorelay sensor kinase activity"/>
    <property type="evidence" value="ECO:0007669"/>
    <property type="project" value="InterPro"/>
</dbReference>
<dbReference type="KEGG" id="noj:EJ995_10490"/>
<dbReference type="Pfam" id="PF08447">
    <property type="entry name" value="PAS_3"/>
    <property type="match status" value="1"/>
</dbReference>
<evidence type="ECO:0000256" key="1">
    <source>
        <dbReference type="ARBA" id="ARBA00000085"/>
    </source>
</evidence>
<dbReference type="Pfam" id="PF00512">
    <property type="entry name" value="HisKA"/>
    <property type="match status" value="1"/>
</dbReference>
<dbReference type="InterPro" id="IPR013655">
    <property type="entry name" value="PAS_fold_3"/>
</dbReference>
<dbReference type="InterPro" id="IPR036097">
    <property type="entry name" value="HisK_dim/P_sf"/>
</dbReference>
<dbReference type="CDD" id="cd00130">
    <property type="entry name" value="PAS"/>
    <property type="match status" value="1"/>
</dbReference>
<evidence type="ECO:0000259" key="7">
    <source>
        <dbReference type="PROSITE" id="PS50109"/>
    </source>
</evidence>
<dbReference type="InterPro" id="IPR035965">
    <property type="entry name" value="PAS-like_dom_sf"/>
</dbReference>
<evidence type="ECO:0000313" key="8">
    <source>
        <dbReference type="EMBL" id="AZQ44645.1"/>
    </source>
</evidence>
<evidence type="ECO:0000256" key="2">
    <source>
        <dbReference type="ARBA" id="ARBA00012438"/>
    </source>
</evidence>
<dbReference type="InterPro" id="IPR050736">
    <property type="entry name" value="Sensor_HK_Regulatory"/>
</dbReference>
<dbReference type="InterPro" id="IPR000014">
    <property type="entry name" value="PAS"/>
</dbReference>
<dbReference type="Pfam" id="PF13426">
    <property type="entry name" value="PAS_9"/>
    <property type="match status" value="1"/>
</dbReference>
<dbReference type="SUPFAM" id="SSF55785">
    <property type="entry name" value="PYP-like sensor domain (PAS domain)"/>
    <property type="match status" value="2"/>
</dbReference>
<dbReference type="PRINTS" id="PR00344">
    <property type="entry name" value="BCTRLSENSOR"/>
</dbReference>
<keyword evidence="6" id="KW-0902">Two-component regulatory system</keyword>
<evidence type="ECO:0000256" key="6">
    <source>
        <dbReference type="ARBA" id="ARBA00023012"/>
    </source>
</evidence>
<dbReference type="PROSITE" id="PS50109">
    <property type="entry name" value="HIS_KIN"/>
    <property type="match status" value="1"/>
</dbReference>
<proteinExistence type="predicted"/>
<feature type="domain" description="Histidine kinase" evidence="7">
    <location>
        <begin position="516"/>
        <end position="731"/>
    </location>
</feature>
<dbReference type="RefSeq" id="WP_126448284.1">
    <property type="nucleotide sequence ID" value="NZ_CP034549.1"/>
</dbReference>
<keyword evidence="3" id="KW-0597">Phosphoprotein</keyword>
<dbReference type="Pfam" id="PF02518">
    <property type="entry name" value="HATPase_c"/>
    <property type="match status" value="1"/>
</dbReference>
<dbReference type="OrthoDB" id="9796457at2"/>
<dbReference type="AlphaFoldDB" id="A0A3S9MZG6"/>
<sequence>MNAKIDESAFPYKDLIVNTCVLSLVLSRDSRVEQANGEFYNVAQVSEEKFEKGFLTSLLADQEDWHKLVGSLKDDGDVCNHTVKLFKPNGSPVYLNCNAGLRNGLIYVIALDVTSDHEQFKTLKKVNDTVSLGGWTYNPELDVAHWTDVIFDILDIPEKIPVSRDTIWDFIAPGSVDFFNQTLDNFYLQQQSYDVVVEVRTFKGAKKWVRVTAQPEIRHDQVVFVYGTMQDITVRHEQALELEETKANMDLALRAINSGYFTHDLVTDKVFYSDAFRDHMLLPDDLPEEVFRQFIHPEDRVEAVAQHLKELNNDSQYYVNAYRLRNGAGQYKHFEVHGFKVLDNDCNPIKLVGNLIDVEDKYRITQLQDKHNYYMRTLLDNTFVRSFMLDKDWRVMGMDARSLEHFMEKLGYNPILKKTSFTELLSDHDGLKVNIIKRTLDSGNDYRKEIKLDSFTSQETSYDAMCKPVLNYERLVDGYVFYLFDLTEQKNVQEQLEDYRDQLTHVNQYKSELINKIGHEIKTPLHGLLQSSKLLLEGKVTDQEKDLLVKAQKESADRLTNTVDNIINSTSNLEKFKHVSTTIHFNKLIEDSIITIKTTADNKGLDLRFDNFNEDVYVKADLLCLQQTVNNLLRNAVKFTHQGYIHVNALTVGNNLKLVIRDTGIGIPEFKIQKILRPFEQASEGLTREFEGLGLGLSFVAKYLPLIDGNIDISSEVGQGTTVSLSIPLVYNLVD</sequence>
<dbReference type="InterPro" id="IPR003661">
    <property type="entry name" value="HisK_dim/P_dom"/>
</dbReference>
<accession>A0A3S9MZG6</accession>
<comment type="catalytic activity">
    <reaction evidence="1">
        <text>ATP + protein L-histidine = ADP + protein N-phospho-L-histidine.</text>
        <dbReference type="EC" id="2.7.13.3"/>
    </reaction>
</comment>
<dbReference type="SMART" id="SM00388">
    <property type="entry name" value="HisKA"/>
    <property type="match status" value="1"/>
</dbReference>